<feature type="transmembrane region" description="Helical" evidence="5">
    <location>
        <begin position="32"/>
        <end position="48"/>
    </location>
</feature>
<name>A0A540VGN1_9CHLR</name>
<dbReference type="EMBL" id="VIGC01000011">
    <property type="protein sequence ID" value="TQE95842.1"/>
    <property type="molecule type" value="Genomic_DNA"/>
</dbReference>
<feature type="transmembrane region" description="Helical" evidence="5">
    <location>
        <begin position="68"/>
        <end position="88"/>
    </location>
</feature>
<evidence type="ECO:0000256" key="2">
    <source>
        <dbReference type="ARBA" id="ARBA00022692"/>
    </source>
</evidence>
<feature type="transmembrane region" description="Helical" evidence="5">
    <location>
        <begin position="156"/>
        <end position="177"/>
    </location>
</feature>
<dbReference type="AlphaFoldDB" id="A0A540VGN1"/>
<evidence type="ECO:0000313" key="7">
    <source>
        <dbReference type="Proteomes" id="UP000317371"/>
    </source>
</evidence>
<evidence type="ECO:0000256" key="1">
    <source>
        <dbReference type="ARBA" id="ARBA00004141"/>
    </source>
</evidence>
<reference evidence="6 7" key="1">
    <citation type="submission" date="2019-06" db="EMBL/GenBank/DDBJ databases">
        <title>Genome sequence of Litorilinea aerophila BAA-2444.</title>
        <authorList>
            <person name="Maclea K.S."/>
            <person name="Maurais E.G."/>
            <person name="Iannazzi L.C."/>
        </authorList>
    </citation>
    <scope>NUCLEOTIDE SEQUENCE [LARGE SCALE GENOMIC DNA]</scope>
    <source>
        <strain evidence="6 7">ATCC BAA-2444</strain>
    </source>
</reference>
<evidence type="ECO:0000256" key="3">
    <source>
        <dbReference type="ARBA" id="ARBA00022989"/>
    </source>
</evidence>
<dbReference type="Pfam" id="PF02674">
    <property type="entry name" value="Colicin_V"/>
    <property type="match status" value="1"/>
</dbReference>
<keyword evidence="2 5" id="KW-0812">Transmembrane</keyword>
<feature type="transmembrane region" description="Helical" evidence="5">
    <location>
        <begin position="6"/>
        <end position="25"/>
    </location>
</feature>
<proteinExistence type="predicted"/>
<keyword evidence="4 5" id="KW-0472">Membrane</keyword>
<dbReference type="InParanoid" id="A0A540VGN1"/>
<dbReference type="InterPro" id="IPR003825">
    <property type="entry name" value="Colicin-V_CvpA"/>
</dbReference>
<protein>
    <recommendedName>
        <fullName evidence="8">CvpA family protein</fullName>
    </recommendedName>
</protein>
<dbReference type="Proteomes" id="UP000317371">
    <property type="component" value="Unassembled WGS sequence"/>
</dbReference>
<feature type="transmembrane region" description="Helical" evidence="5">
    <location>
        <begin position="108"/>
        <end position="128"/>
    </location>
</feature>
<gene>
    <name evidence="6" type="ORF">FKZ61_10425</name>
</gene>
<organism evidence="6 7">
    <name type="scientific">Litorilinea aerophila</name>
    <dbReference type="NCBI Taxonomy" id="1204385"/>
    <lineage>
        <taxon>Bacteria</taxon>
        <taxon>Bacillati</taxon>
        <taxon>Chloroflexota</taxon>
        <taxon>Caldilineae</taxon>
        <taxon>Caldilineales</taxon>
        <taxon>Caldilineaceae</taxon>
        <taxon>Litorilinea</taxon>
    </lineage>
</organism>
<dbReference type="RefSeq" id="WP_141610065.1">
    <property type="nucleotide sequence ID" value="NZ_VIGC02000011.1"/>
</dbReference>
<dbReference type="OrthoDB" id="162510at2"/>
<dbReference type="GO" id="GO:0009403">
    <property type="term" value="P:toxin biosynthetic process"/>
    <property type="evidence" value="ECO:0007669"/>
    <property type="project" value="InterPro"/>
</dbReference>
<comment type="caution">
    <text evidence="6">The sequence shown here is derived from an EMBL/GenBank/DDBJ whole genome shotgun (WGS) entry which is preliminary data.</text>
</comment>
<evidence type="ECO:0008006" key="8">
    <source>
        <dbReference type="Google" id="ProtNLM"/>
    </source>
</evidence>
<comment type="subcellular location">
    <subcellularLocation>
        <location evidence="1">Membrane</location>
        <topology evidence="1">Multi-pass membrane protein</topology>
    </subcellularLocation>
</comment>
<dbReference type="GO" id="GO:0016020">
    <property type="term" value="C:membrane"/>
    <property type="evidence" value="ECO:0007669"/>
    <property type="project" value="UniProtKB-SubCell"/>
</dbReference>
<evidence type="ECO:0000256" key="5">
    <source>
        <dbReference type="SAM" id="Phobius"/>
    </source>
</evidence>
<sequence>MGPIEVIFFTIGLIVALIGVTRGYAKELGSTVLILVGIVVLDFLEDRIDNVLAAAGAQLLGSDNPEGVRFFQFLVLSLLFIAIVYAGYSGRTLEFSGRPAPPPQGTLLSILVGLFNGYLIAGMLWYFLHKYDYPVQALGWMTSTELSPTAQTLVNYLPLTLFSAPYWMALLGLLLILRVRG</sequence>
<keyword evidence="7" id="KW-1185">Reference proteome</keyword>
<keyword evidence="3 5" id="KW-1133">Transmembrane helix</keyword>
<evidence type="ECO:0000313" key="6">
    <source>
        <dbReference type="EMBL" id="TQE95842.1"/>
    </source>
</evidence>
<evidence type="ECO:0000256" key="4">
    <source>
        <dbReference type="ARBA" id="ARBA00023136"/>
    </source>
</evidence>
<accession>A0A540VGN1</accession>